<dbReference type="Gramene" id="OIT04062">
    <property type="protein sequence ID" value="OIT04062"/>
    <property type="gene ID" value="A4A49_13667"/>
</dbReference>
<name>A0A1J6IGQ3_NICAT</name>
<keyword evidence="2" id="KW-1185">Reference proteome</keyword>
<organism evidence="1 2">
    <name type="scientific">Nicotiana attenuata</name>
    <name type="common">Coyote tobacco</name>
    <dbReference type="NCBI Taxonomy" id="49451"/>
    <lineage>
        <taxon>Eukaryota</taxon>
        <taxon>Viridiplantae</taxon>
        <taxon>Streptophyta</taxon>
        <taxon>Embryophyta</taxon>
        <taxon>Tracheophyta</taxon>
        <taxon>Spermatophyta</taxon>
        <taxon>Magnoliopsida</taxon>
        <taxon>eudicotyledons</taxon>
        <taxon>Gunneridae</taxon>
        <taxon>Pentapetalae</taxon>
        <taxon>asterids</taxon>
        <taxon>lamiids</taxon>
        <taxon>Solanales</taxon>
        <taxon>Solanaceae</taxon>
        <taxon>Nicotianoideae</taxon>
        <taxon>Nicotianeae</taxon>
        <taxon>Nicotiana</taxon>
    </lineage>
</organism>
<reference evidence="1" key="1">
    <citation type="submission" date="2016-11" db="EMBL/GenBank/DDBJ databases">
        <title>The genome of Nicotiana attenuata.</title>
        <authorList>
            <person name="Xu S."/>
            <person name="Brockmoeller T."/>
            <person name="Gaquerel E."/>
            <person name="Navarro A."/>
            <person name="Kuhl H."/>
            <person name="Gase K."/>
            <person name="Ling Z."/>
            <person name="Zhou W."/>
            <person name="Kreitzer C."/>
            <person name="Stanke M."/>
            <person name="Tang H."/>
            <person name="Lyons E."/>
            <person name="Pandey P."/>
            <person name="Pandey S.P."/>
            <person name="Timmermann B."/>
            <person name="Baldwin I.T."/>
        </authorList>
    </citation>
    <scope>NUCLEOTIDE SEQUENCE [LARGE SCALE GENOMIC DNA]</scope>
    <source>
        <strain evidence="1">UT</strain>
    </source>
</reference>
<dbReference type="Proteomes" id="UP000187609">
    <property type="component" value="Unassembled WGS sequence"/>
</dbReference>
<protein>
    <submittedName>
        <fullName evidence="1">Uncharacterized protein</fullName>
    </submittedName>
</protein>
<comment type="caution">
    <text evidence="1">The sequence shown here is derived from an EMBL/GenBank/DDBJ whole genome shotgun (WGS) entry which is preliminary data.</text>
</comment>
<gene>
    <name evidence="1" type="ORF">A4A49_13667</name>
</gene>
<evidence type="ECO:0000313" key="1">
    <source>
        <dbReference type="EMBL" id="OIT04062.1"/>
    </source>
</evidence>
<dbReference type="AlphaFoldDB" id="A0A1J6IGQ3"/>
<dbReference type="EMBL" id="MJEQ01037186">
    <property type="protein sequence ID" value="OIT04062.1"/>
    <property type="molecule type" value="Genomic_DNA"/>
</dbReference>
<evidence type="ECO:0000313" key="2">
    <source>
        <dbReference type="Proteomes" id="UP000187609"/>
    </source>
</evidence>
<proteinExistence type="predicted"/>
<accession>A0A1J6IGQ3</accession>
<sequence>MLPGLCHVGCARMAGQKYIIKVFILCVGEEKARGFARLSSLCVSRVLFGSALSFFLRPTALRRSVVTCR</sequence>